<gene>
    <name evidence="3" type="ORF">AAA799N04_01524</name>
</gene>
<dbReference type="CDD" id="cd00104">
    <property type="entry name" value="KAZAL_FS"/>
    <property type="match status" value="1"/>
</dbReference>
<dbReference type="Gene3D" id="3.30.60.30">
    <property type="match status" value="1"/>
</dbReference>
<name>A0A081RLI8_9ARCH</name>
<dbReference type="SMART" id="SM00280">
    <property type="entry name" value="KAZAL"/>
    <property type="match status" value="1"/>
</dbReference>
<dbReference type="Pfam" id="PF00050">
    <property type="entry name" value="Kazal_1"/>
    <property type="match status" value="1"/>
</dbReference>
<organism evidence="3 4">
    <name type="scientific">Marine Group I thaumarchaeote SCGC AAA799-N04</name>
    <dbReference type="NCBI Taxonomy" id="1502293"/>
    <lineage>
        <taxon>Archaea</taxon>
        <taxon>Nitrososphaerota</taxon>
        <taxon>Marine Group I</taxon>
    </lineage>
</organism>
<evidence type="ECO:0000259" key="2">
    <source>
        <dbReference type="PROSITE" id="PS51465"/>
    </source>
</evidence>
<dbReference type="Pfam" id="PF00565">
    <property type="entry name" value="SNase"/>
    <property type="match status" value="1"/>
</dbReference>
<reference evidence="3 4" key="1">
    <citation type="submission" date="2014-06" db="EMBL/GenBank/DDBJ databases">
        <authorList>
            <person name="Ngugi D.K."/>
            <person name="Blom J."/>
            <person name="Alam I."/>
            <person name="Rashid M."/>
            <person name="Ba Alawi W."/>
            <person name="Zhang G."/>
            <person name="Hikmawan T."/>
            <person name="Guan Y."/>
            <person name="Antunes A."/>
            <person name="Siam R."/>
            <person name="ElDorry H."/>
            <person name="Bajic V."/>
            <person name="Stingl U."/>
        </authorList>
    </citation>
    <scope>NUCLEOTIDE SEQUENCE [LARGE SCALE GENOMIC DNA]</scope>
    <source>
        <strain evidence="3">SCGC AAA799-N04</strain>
    </source>
</reference>
<dbReference type="AlphaFoldDB" id="A0A081RLI8"/>
<keyword evidence="4" id="KW-1185">Reference proteome</keyword>
<dbReference type="EMBL" id="JOKN01000035">
    <property type="protein sequence ID" value="KEQ56061.1"/>
    <property type="molecule type" value="Genomic_DNA"/>
</dbReference>
<comment type="caution">
    <text evidence="3">The sequence shown here is derived from an EMBL/GenBank/DDBJ whole genome shotgun (WGS) entry which is preliminary data.</text>
</comment>
<dbReference type="PROSITE" id="PS51465">
    <property type="entry name" value="KAZAL_2"/>
    <property type="match status" value="1"/>
</dbReference>
<proteinExistence type="predicted"/>
<dbReference type="InterPro" id="IPR035437">
    <property type="entry name" value="SNase_OB-fold_sf"/>
</dbReference>
<dbReference type="InterPro" id="IPR016071">
    <property type="entry name" value="Staphylococal_nuclease_OB-fold"/>
</dbReference>
<accession>A0A081RLI8</accession>
<dbReference type="SUPFAM" id="SSF100895">
    <property type="entry name" value="Kazal-type serine protease inhibitors"/>
    <property type="match status" value="1"/>
</dbReference>
<evidence type="ECO:0000313" key="3">
    <source>
        <dbReference type="EMBL" id="KEQ56061.1"/>
    </source>
</evidence>
<evidence type="ECO:0000259" key="1">
    <source>
        <dbReference type="PROSITE" id="PS50830"/>
    </source>
</evidence>
<dbReference type="SUPFAM" id="SSF50199">
    <property type="entry name" value="Staphylococcal nuclease"/>
    <property type="match status" value="1"/>
</dbReference>
<feature type="domain" description="Kazal-like" evidence="2">
    <location>
        <begin position="122"/>
        <end position="171"/>
    </location>
</feature>
<dbReference type="Gene3D" id="2.40.50.90">
    <property type="match status" value="1"/>
</dbReference>
<feature type="domain" description="TNase-like" evidence="1">
    <location>
        <begin position="192"/>
        <end position="282"/>
    </location>
</feature>
<sequence length="369" mass="40654">MILLREILIVVIAFVLLIPTPIFAPSHPEYMGQHHRSYMGMCAPGFASLDGICVLDDRCGPGAYAGRLCVMDGVIKEYLRPHHQKFAGISAENVICLEGKQLMFKHDATPACFNEASVEKMKHRGWHTEKPPIACTMEYNPVCGVDGVTYGNLCGLNAEHMAMKHRGECYVEPKESEFRNYSTSGNCKGYAECLSGYVTRIVDGDTIHVDGKSIRFALASAPELDETNGIEARNFIQTICPVDSFVLVDEDDKQTEGSHGRMLGTVYCNGVSLNQELLDSGLGYLSSEFCQSSEFEHYSWAQKHGCQPIPASTPTLDNQNDCDVSYPDFCIPSPPPDLNCVDVVYKKFTVLPPDPHNFDGDNDGIGCES</sequence>
<dbReference type="PROSITE" id="PS50830">
    <property type="entry name" value="TNASE_3"/>
    <property type="match status" value="1"/>
</dbReference>
<dbReference type="InterPro" id="IPR036058">
    <property type="entry name" value="Kazal_dom_sf"/>
</dbReference>
<dbReference type="InterPro" id="IPR002350">
    <property type="entry name" value="Kazal_dom"/>
</dbReference>
<dbReference type="SMART" id="SM00318">
    <property type="entry name" value="SNc"/>
    <property type="match status" value="1"/>
</dbReference>
<evidence type="ECO:0000313" key="4">
    <source>
        <dbReference type="Proteomes" id="UP000028059"/>
    </source>
</evidence>
<dbReference type="Proteomes" id="UP000028059">
    <property type="component" value="Unassembled WGS sequence"/>
</dbReference>
<protein>
    <submittedName>
        <fullName evidence="3">Excalibur domain-containing protein</fullName>
    </submittedName>
</protein>